<name>A0ABP2J2X2_9ACTN</name>
<feature type="transmembrane region" description="Helical" evidence="2">
    <location>
        <begin position="36"/>
        <end position="54"/>
    </location>
</feature>
<dbReference type="EMBL" id="AEDQ01000033">
    <property type="protein sequence ID" value="EFL43560.1"/>
    <property type="molecule type" value="Genomic_DNA"/>
</dbReference>
<evidence type="ECO:0000313" key="4">
    <source>
        <dbReference type="Proteomes" id="UP000004431"/>
    </source>
</evidence>
<feature type="region of interest" description="Disordered" evidence="1">
    <location>
        <begin position="117"/>
        <end position="156"/>
    </location>
</feature>
<keyword evidence="2" id="KW-0472">Membrane</keyword>
<dbReference type="Pfam" id="PF10066">
    <property type="entry name" value="DUF2304"/>
    <property type="match status" value="1"/>
</dbReference>
<organism evidence="3 4">
    <name type="scientific">Fannyhessea vaginae PB189-T1-4</name>
    <dbReference type="NCBI Taxonomy" id="866774"/>
    <lineage>
        <taxon>Bacteria</taxon>
        <taxon>Bacillati</taxon>
        <taxon>Actinomycetota</taxon>
        <taxon>Coriobacteriia</taxon>
        <taxon>Coriobacteriales</taxon>
        <taxon>Atopobiaceae</taxon>
        <taxon>Fannyhessea</taxon>
    </lineage>
</organism>
<keyword evidence="2" id="KW-1133">Transmembrane helix</keyword>
<dbReference type="Proteomes" id="UP000004431">
    <property type="component" value="Unassembled WGS sequence"/>
</dbReference>
<feature type="transmembrane region" description="Helical" evidence="2">
    <location>
        <begin position="6"/>
        <end position="24"/>
    </location>
</feature>
<proteinExistence type="predicted"/>
<reference evidence="3 4" key="1">
    <citation type="submission" date="2010-08" db="EMBL/GenBank/DDBJ databases">
        <authorList>
            <person name="Durkin A.S."/>
            <person name="Madupu R."/>
            <person name="Torralba M."/>
            <person name="Gillis M."/>
            <person name="Methe B."/>
            <person name="Sutton G."/>
            <person name="Nelson K.E."/>
        </authorList>
    </citation>
    <scope>NUCLEOTIDE SEQUENCE [LARGE SCALE GENOMIC DNA]</scope>
    <source>
        <strain evidence="3 4">PB189-T1-4</strain>
    </source>
</reference>
<keyword evidence="2" id="KW-0812">Transmembrane</keyword>
<feature type="transmembrane region" description="Helical" evidence="2">
    <location>
        <begin position="60"/>
        <end position="83"/>
    </location>
</feature>
<feature type="compositionally biased region" description="Polar residues" evidence="1">
    <location>
        <begin position="146"/>
        <end position="156"/>
    </location>
</feature>
<keyword evidence="4" id="KW-1185">Reference proteome</keyword>
<feature type="compositionally biased region" description="Low complexity" evidence="1">
    <location>
        <begin position="120"/>
        <end position="131"/>
    </location>
</feature>
<protein>
    <recommendedName>
        <fullName evidence="5">DUF2304 domain-containing protein</fullName>
    </recommendedName>
</protein>
<evidence type="ECO:0000313" key="3">
    <source>
        <dbReference type="EMBL" id="EFL43560.1"/>
    </source>
</evidence>
<comment type="caution">
    <text evidence="3">The sequence shown here is derived from an EMBL/GenBank/DDBJ whole genome shotgun (WGS) entry which is preliminary data.</text>
</comment>
<dbReference type="RefSeq" id="WP_006304682.1">
    <property type="nucleotide sequence ID" value="NZ_AEDQ01000033.1"/>
</dbReference>
<dbReference type="InterPro" id="IPR019277">
    <property type="entry name" value="DUF2304"/>
</dbReference>
<sequence>MGTILRILLIVGAVLLVAHVLTNIKKSRIQIEDSLFWVSFVGLIIIIAVFPAIMTWVAGLFGFVSTSNFVFLVVVGILLLKVFTSSVEISRLKFRVNQLAQEVALTNKRNFDRQQLEQNAATPAARQTATADSSAQAGAPHEHTNEGAQAPQSTMQ</sequence>
<evidence type="ECO:0000256" key="2">
    <source>
        <dbReference type="SAM" id="Phobius"/>
    </source>
</evidence>
<evidence type="ECO:0000256" key="1">
    <source>
        <dbReference type="SAM" id="MobiDB-lite"/>
    </source>
</evidence>
<evidence type="ECO:0008006" key="5">
    <source>
        <dbReference type="Google" id="ProtNLM"/>
    </source>
</evidence>
<accession>A0ABP2J2X2</accession>
<gene>
    <name evidence="3" type="ORF">HMPREF9248_0697</name>
</gene>